<organism evidence="1 2">
    <name type="scientific">Lentilactobacillus buchneri subsp. silagei CD034</name>
    <dbReference type="NCBI Taxonomy" id="1071400"/>
    <lineage>
        <taxon>Bacteria</taxon>
        <taxon>Bacillati</taxon>
        <taxon>Bacillota</taxon>
        <taxon>Bacilli</taxon>
        <taxon>Lactobacillales</taxon>
        <taxon>Lactobacillaceae</taxon>
        <taxon>Lentilactobacillus</taxon>
        <taxon>Lentilactobacillus buchneri subsp. silagei</taxon>
    </lineage>
</organism>
<dbReference type="PATRIC" id="fig|1071400.3.peg.1875"/>
<dbReference type="KEGG" id="lbn:LBUCD034_1958"/>
<dbReference type="EMBL" id="CP003043">
    <property type="protein sequence ID" value="AFS00947.1"/>
    <property type="molecule type" value="Genomic_DNA"/>
</dbReference>
<sequence>MREFILSFLDTQPNHVDLKTVQKLIDYGKNNKYTAPMLLTQLNQMDDAHEKILTVTFDVDFIDGVKLFNNHATKWLTDKGKAYIQELKRAQSKAETIDFPKDDTQTESTEFDGYLSQLMSVVKSMKSQSERLTLQEFALELRHLLTDTKKLDKGALNKFKPFVDRNWNELSTPMTPILVELSRRFLIENSYDD</sequence>
<keyword evidence="2" id="KW-1185">Reference proteome</keyword>
<reference evidence="1 2" key="1">
    <citation type="journal article" date="2012" name="J. Biotechnol.">
        <title>Insights into the completely annotated genome of Lactobacillus buchneri CD034, a strain isolated from stable grass silage.</title>
        <authorList>
            <person name="Heinl S."/>
            <person name="Wibberg D."/>
            <person name="Eikmeyer F."/>
            <person name="Szczepanowski R."/>
            <person name="Blom J."/>
            <person name="Linke B."/>
            <person name="Goesmann A."/>
            <person name="Grabherr R."/>
            <person name="Schwab H."/>
            <person name="Puhler A."/>
            <person name="Schluter A."/>
        </authorList>
    </citation>
    <scope>NUCLEOTIDE SEQUENCE [LARGE SCALE GENOMIC DNA]</scope>
    <source>
        <strain evidence="1 2">CD034</strain>
    </source>
</reference>
<dbReference type="AlphaFoldDB" id="J9W5T6"/>
<gene>
    <name evidence="1" type="ORF">LBUCD034_1958</name>
</gene>
<evidence type="ECO:0000313" key="2">
    <source>
        <dbReference type="Proteomes" id="UP000007332"/>
    </source>
</evidence>
<dbReference type="OrthoDB" id="2317077at2"/>
<dbReference type="eggNOG" id="ENOG5030A0N">
    <property type="taxonomic scope" value="Bacteria"/>
</dbReference>
<dbReference type="HOGENOM" id="CLU_1407186_0_0_9"/>
<accession>J9W5T6</accession>
<dbReference type="Proteomes" id="UP000007332">
    <property type="component" value="Chromosome"/>
</dbReference>
<evidence type="ECO:0000313" key="1">
    <source>
        <dbReference type="EMBL" id="AFS00947.1"/>
    </source>
</evidence>
<name>J9W5T6_LENBU</name>
<proteinExistence type="predicted"/>
<protein>
    <submittedName>
        <fullName evidence="1">Uncharacterized protein</fullName>
    </submittedName>
</protein>